<dbReference type="PANTHER" id="PTHR28298:SF1">
    <property type="entry name" value="EISOSOME PROTEIN 1"/>
    <property type="match status" value="1"/>
</dbReference>
<feature type="compositionally biased region" description="Polar residues" evidence="1">
    <location>
        <begin position="714"/>
        <end position="728"/>
    </location>
</feature>
<dbReference type="PANTHER" id="PTHR28298">
    <property type="entry name" value="EISOSOME PROTEIN 1"/>
    <property type="match status" value="1"/>
</dbReference>
<dbReference type="Proteomes" id="UP001194746">
    <property type="component" value="Unassembled WGS sequence"/>
</dbReference>
<gene>
    <name evidence="2" type="ORF">FE257_011936</name>
</gene>
<dbReference type="InterPro" id="IPR024527">
    <property type="entry name" value="Eisosome1"/>
</dbReference>
<dbReference type="GO" id="GO:0070941">
    <property type="term" value="P:eisosome assembly"/>
    <property type="evidence" value="ECO:0007669"/>
    <property type="project" value="TreeGrafter"/>
</dbReference>
<feature type="compositionally biased region" description="Polar residues" evidence="1">
    <location>
        <begin position="201"/>
        <end position="217"/>
    </location>
</feature>
<evidence type="ECO:0000313" key="2">
    <source>
        <dbReference type="EMBL" id="KAF9886213.1"/>
    </source>
</evidence>
<reference evidence="2" key="1">
    <citation type="journal article" date="2019" name="Beilstein J. Org. Chem.">
        <title>Nanangenines: drimane sesquiterpenoids as the dominant metabolite cohort of a novel Australian fungus, Aspergillus nanangensis.</title>
        <authorList>
            <person name="Lacey H.J."/>
            <person name="Gilchrist C.L.M."/>
            <person name="Crombie A."/>
            <person name="Kalaitzis J.A."/>
            <person name="Vuong D."/>
            <person name="Rutledge P.J."/>
            <person name="Turner P."/>
            <person name="Pitt J.I."/>
            <person name="Lacey E."/>
            <person name="Chooi Y.H."/>
            <person name="Piggott A.M."/>
        </authorList>
    </citation>
    <scope>NUCLEOTIDE SEQUENCE</scope>
    <source>
        <strain evidence="2">MST-FP2251</strain>
    </source>
</reference>
<feature type="compositionally biased region" description="Basic and acidic residues" evidence="1">
    <location>
        <begin position="477"/>
        <end position="498"/>
    </location>
</feature>
<feature type="compositionally biased region" description="Low complexity" evidence="1">
    <location>
        <begin position="624"/>
        <end position="658"/>
    </location>
</feature>
<evidence type="ECO:0008006" key="4">
    <source>
        <dbReference type="Google" id="ProtNLM"/>
    </source>
</evidence>
<feature type="region of interest" description="Disordered" evidence="1">
    <location>
        <begin position="116"/>
        <end position="146"/>
    </location>
</feature>
<dbReference type="EMBL" id="VCAU01000081">
    <property type="protein sequence ID" value="KAF9886213.1"/>
    <property type="molecule type" value="Genomic_DNA"/>
</dbReference>
<proteinExistence type="predicted"/>
<comment type="caution">
    <text evidence="2">The sequence shown here is derived from an EMBL/GenBank/DDBJ whole genome shotgun (WGS) entry which is preliminary data.</text>
</comment>
<feature type="compositionally biased region" description="Basic residues" evidence="1">
    <location>
        <begin position="515"/>
        <end position="527"/>
    </location>
</feature>
<evidence type="ECO:0000313" key="3">
    <source>
        <dbReference type="Proteomes" id="UP001194746"/>
    </source>
</evidence>
<protein>
    <recommendedName>
        <fullName evidence="4">Eisosome protein 1</fullName>
    </recommendedName>
</protein>
<dbReference type="Pfam" id="PF12757">
    <property type="entry name" value="Eisosome1"/>
    <property type="match status" value="1"/>
</dbReference>
<sequence>MAAIEQPPTVNRIPRSRSARLADQAATAALYVTHPERRLTLREPLSKGIDISSEDLISNFKATGSRPGFSHASAVAALSHAKARELESDRQAAAAIYVQDYPFEGNERKAFASGVRDRRSVTSNPSSGDVRFDLSSTDLDSGARREMTVREKAISAARGALYGSRKRADSDPSEAYALASEEPFDDLDSAMEASRIQHIANTNARLSTASPPTSPELQEQRRRSVIQAAAISMSRDMYGSTESKGGIELGAALPAAQIGLDRARSQRSTSKPDTTALQHAIAVQEIAQKRAAEKLASMQDETLIYREYYGVEPQITRSTISGRKRRGSIESDTSTFDVERSKEIRHQMTSLRTQLDAVDEQRERDRDLLLEAAKKNVDATMRDMELRVCEQTGRAPPSVQKQWEEAALARAQRNMTDMEAERALDDKVNLGLHKYMDMADVEAVARSRLQPTFDEITNRAETERAKVLEERLDEEERERHLAVERQRDAEMKAEEKRAKAAASKQLKAKEGKSWLWRKKSKRTKDHAHHTEDEYSTAHAAEEAETEPGVAAETVPRATADAPTTEVNNEAIASGAVATEAAPMEAVARTDSKLKTFFGRLSGRRSSAEGTAVDETTRAVEEQPTAEASAMEAGTAGTAGAADKAGQGPSLGAETAAGEATEDERTAAAVDETTTHSAGDGDRAAALTSHPITANDLHGMQRRSVDGDMTIGLGSKQNKPTQEGSSDGSENGEWSRLKSKFSKIVSKGSGEQQTNGITHFDKETQRGNLPIEHIAADDLAGQSREDLRDSAADQGLPVPPVIGKGKRASVATGRESRFSEDL</sequence>
<feature type="region of interest" description="Disordered" evidence="1">
    <location>
        <begin position="602"/>
        <end position="821"/>
    </location>
</feature>
<evidence type="ECO:0000256" key="1">
    <source>
        <dbReference type="SAM" id="MobiDB-lite"/>
    </source>
</evidence>
<keyword evidence="3" id="KW-1185">Reference proteome</keyword>
<organism evidence="2 3">
    <name type="scientific">Aspergillus nanangensis</name>
    <dbReference type="NCBI Taxonomy" id="2582783"/>
    <lineage>
        <taxon>Eukaryota</taxon>
        <taxon>Fungi</taxon>
        <taxon>Dikarya</taxon>
        <taxon>Ascomycota</taxon>
        <taxon>Pezizomycotina</taxon>
        <taxon>Eurotiomycetes</taxon>
        <taxon>Eurotiomycetidae</taxon>
        <taxon>Eurotiales</taxon>
        <taxon>Aspergillaceae</taxon>
        <taxon>Aspergillus</taxon>
        <taxon>Aspergillus subgen. Circumdati</taxon>
    </lineage>
</organism>
<feature type="region of interest" description="Disordered" evidence="1">
    <location>
        <begin position="472"/>
        <end position="549"/>
    </location>
</feature>
<accession>A0AAD4GSB2</accession>
<dbReference type="AlphaFoldDB" id="A0AAD4GSB2"/>
<feature type="region of interest" description="Disordered" evidence="1">
    <location>
        <begin position="201"/>
        <end position="222"/>
    </location>
</feature>
<reference evidence="2" key="2">
    <citation type="submission" date="2020-02" db="EMBL/GenBank/DDBJ databases">
        <authorList>
            <person name="Gilchrist C.L.M."/>
            <person name="Chooi Y.-H."/>
        </authorList>
    </citation>
    <scope>NUCLEOTIDE SEQUENCE</scope>
    <source>
        <strain evidence="2">MST-FP2251</strain>
    </source>
</reference>
<name>A0AAD4GSB2_ASPNN</name>